<gene>
    <name evidence="7" type="ORF">LAMO00422_LOCUS17563</name>
</gene>
<keyword evidence="2 4" id="KW-0863">Zinc-finger</keyword>
<dbReference type="InterPro" id="IPR049627">
    <property type="entry name" value="SLX8"/>
</dbReference>
<organism evidence="7">
    <name type="scientific">Amorphochlora amoebiformis</name>
    <dbReference type="NCBI Taxonomy" id="1561963"/>
    <lineage>
        <taxon>Eukaryota</taxon>
        <taxon>Sar</taxon>
        <taxon>Rhizaria</taxon>
        <taxon>Cercozoa</taxon>
        <taxon>Chlorarachniophyceae</taxon>
        <taxon>Amorphochlora</taxon>
    </lineage>
</organism>
<dbReference type="PROSITE" id="PS00518">
    <property type="entry name" value="ZF_RING_1"/>
    <property type="match status" value="1"/>
</dbReference>
<dbReference type="PANTHER" id="PTHR47094:SF1">
    <property type="entry name" value="RING-TYPE E3 UBIQUITIN TRANSFERASE"/>
    <property type="match status" value="1"/>
</dbReference>
<dbReference type="Pfam" id="PF13639">
    <property type="entry name" value="zf-RING_2"/>
    <property type="match status" value="1"/>
</dbReference>
<dbReference type="InterPro" id="IPR001841">
    <property type="entry name" value="Znf_RING"/>
</dbReference>
<evidence type="ECO:0000313" key="7">
    <source>
        <dbReference type="EMBL" id="CAD8458612.1"/>
    </source>
</evidence>
<reference evidence="7" key="1">
    <citation type="submission" date="2021-01" db="EMBL/GenBank/DDBJ databases">
        <authorList>
            <person name="Corre E."/>
            <person name="Pelletier E."/>
            <person name="Niang G."/>
            <person name="Scheremetjew M."/>
            <person name="Finn R."/>
            <person name="Kale V."/>
            <person name="Holt S."/>
            <person name="Cochrane G."/>
            <person name="Meng A."/>
            <person name="Brown T."/>
            <person name="Cohen L."/>
        </authorList>
    </citation>
    <scope>NUCLEOTIDE SEQUENCE</scope>
    <source>
        <strain evidence="7">CCMP2058</strain>
    </source>
</reference>
<evidence type="ECO:0000256" key="3">
    <source>
        <dbReference type="ARBA" id="ARBA00022833"/>
    </source>
</evidence>
<protein>
    <recommendedName>
        <fullName evidence="6">RING-type domain-containing protein</fullName>
    </recommendedName>
</protein>
<dbReference type="GO" id="GO:0061630">
    <property type="term" value="F:ubiquitin protein ligase activity"/>
    <property type="evidence" value="ECO:0007669"/>
    <property type="project" value="InterPro"/>
</dbReference>
<keyword evidence="1" id="KW-0479">Metal-binding</keyword>
<keyword evidence="3" id="KW-0862">Zinc</keyword>
<evidence type="ECO:0000256" key="4">
    <source>
        <dbReference type="PROSITE-ProRule" id="PRU00175"/>
    </source>
</evidence>
<feature type="compositionally biased region" description="Polar residues" evidence="5">
    <location>
        <begin position="93"/>
        <end position="112"/>
    </location>
</feature>
<dbReference type="PANTHER" id="PTHR47094">
    <property type="entry name" value="ELFLESS, ISOFORM B"/>
    <property type="match status" value="1"/>
</dbReference>
<dbReference type="GO" id="GO:0032183">
    <property type="term" value="F:SUMO binding"/>
    <property type="evidence" value="ECO:0007669"/>
    <property type="project" value="TreeGrafter"/>
</dbReference>
<dbReference type="InterPro" id="IPR017907">
    <property type="entry name" value="Znf_RING_CS"/>
</dbReference>
<sequence>MSSDPIDLTSDSPVNTAFLSLPFIFFANPRTKLRPPSPTVVDLTDQDGEERKDEVEVVDVEQSGSSKGRKRRMERKLDGGTKRSKRELVTVVEDSNQGSPGDTKSSDPSQDNAKLISNLKSALTCGICQCTVAESKSPLASTTCGHLFCQKCIRKAVRITKKCPTCRKGLRLKDVHRVYF</sequence>
<dbReference type="PROSITE" id="PS50089">
    <property type="entry name" value="ZF_RING_2"/>
    <property type="match status" value="1"/>
</dbReference>
<evidence type="ECO:0000259" key="6">
    <source>
        <dbReference type="PROSITE" id="PS50089"/>
    </source>
</evidence>
<dbReference type="GO" id="GO:0033768">
    <property type="term" value="C:SUMO-targeted ubiquitin ligase complex"/>
    <property type="evidence" value="ECO:0007669"/>
    <property type="project" value="TreeGrafter"/>
</dbReference>
<evidence type="ECO:0000256" key="1">
    <source>
        <dbReference type="ARBA" id="ARBA00022723"/>
    </source>
</evidence>
<name>A0A7S0DLL0_9EUKA</name>
<dbReference type="SMART" id="SM00184">
    <property type="entry name" value="RING"/>
    <property type="match status" value="1"/>
</dbReference>
<dbReference type="GO" id="GO:0140082">
    <property type="term" value="F:SUMO-ubiquitin ligase activity"/>
    <property type="evidence" value="ECO:0007669"/>
    <property type="project" value="TreeGrafter"/>
</dbReference>
<evidence type="ECO:0000256" key="2">
    <source>
        <dbReference type="ARBA" id="ARBA00022771"/>
    </source>
</evidence>
<dbReference type="AlphaFoldDB" id="A0A7S0DLL0"/>
<feature type="domain" description="RING-type" evidence="6">
    <location>
        <begin position="125"/>
        <end position="167"/>
    </location>
</feature>
<dbReference type="Gene3D" id="3.30.40.10">
    <property type="entry name" value="Zinc/RING finger domain, C3HC4 (zinc finger)"/>
    <property type="match status" value="1"/>
</dbReference>
<dbReference type="EMBL" id="HBEM01025876">
    <property type="protein sequence ID" value="CAD8458612.1"/>
    <property type="molecule type" value="Transcribed_RNA"/>
</dbReference>
<dbReference type="InterPro" id="IPR013083">
    <property type="entry name" value="Znf_RING/FYVE/PHD"/>
</dbReference>
<dbReference type="SUPFAM" id="SSF57850">
    <property type="entry name" value="RING/U-box"/>
    <property type="match status" value="1"/>
</dbReference>
<evidence type="ECO:0000256" key="5">
    <source>
        <dbReference type="SAM" id="MobiDB-lite"/>
    </source>
</evidence>
<proteinExistence type="predicted"/>
<feature type="region of interest" description="Disordered" evidence="5">
    <location>
        <begin position="29"/>
        <end position="112"/>
    </location>
</feature>
<dbReference type="GO" id="GO:0006511">
    <property type="term" value="P:ubiquitin-dependent protein catabolic process"/>
    <property type="evidence" value="ECO:0007669"/>
    <property type="project" value="TreeGrafter"/>
</dbReference>
<dbReference type="GO" id="GO:0008270">
    <property type="term" value="F:zinc ion binding"/>
    <property type="evidence" value="ECO:0007669"/>
    <property type="project" value="UniProtKB-KW"/>
</dbReference>
<accession>A0A7S0DLL0</accession>